<reference evidence="2" key="1">
    <citation type="submission" date="2017-11" db="EMBL/GenBank/DDBJ databases">
        <authorList>
            <person name="Kajale S.C."/>
            <person name="Sharma A."/>
        </authorList>
    </citation>
    <scope>NUCLEOTIDE SEQUENCE</scope>
    <source>
        <strain evidence="2">LS1_42</strain>
    </source>
</reference>
<dbReference type="Pfam" id="PF04832">
    <property type="entry name" value="SOUL"/>
    <property type="match status" value="1"/>
</dbReference>
<evidence type="ECO:0000313" key="3">
    <source>
        <dbReference type="Proteomes" id="UP000766904"/>
    </source>
</evidence>
<dbReference type="PANTHER" id="PTHR11220">
    <property type="entry name" value="HEME-BINDING PROTEIN-RELATED"/>
    <property type="match status" value="1"/>
</dbReference>
<dbReference type="InterPro" id="IPR006917">
    <property type="entry name" value="SOUL_heme-bd"/>
</dbReference>
<comment type="caution">
    <text evidence="2">The sequence shown here is derived from an EMBL/GenBank/DDBJ whole genome shotgun (WGS) entry which is preliminary data.</text>
</comment>
<feature type="region of interest" description="Disordered" evidence="1">
    <location>
        <begin position="88"/>
        <end position="111"/>
    </location>
</feature>
<evidence type="ECO:0000313" key="2">
    <source>
        <dbReference type="EMBL" id="TYL38243.1"/>
    </source>
</evidence>
<gene>
    <name evidence="2" type="ORF">CV102_13690</name>
</gene>
<evidence type="ECO:0000256" key="1">
    <source>
        <dbReference type="SAM" id="MobiDB-lite"/>
    </source>
</evidence>
<dbReference type="EMBL" id="PHNJ01000006">
    <property type="protein sequence ID" value="TYL38243.1"/>
    <property type="molecule type" value="Genomic_DNA"/>
</dbReference>
<dbReference type="InterPro" id="IPR011256">
    <property type="entry name" value="Reg_factor_effector_dom_sf"/>
</dbReference>
<dbReference type="RefSeq" id="WP_148858557.1">
    <property type="nucleotide sequence ID" value="NZ_PHNJ01000006.1"/>
</dbReference>
<organism evidence="2 3">
    <name type="scientific">Natronococcus pandeyae</name>
    <dbReference type="NCBI Taxonomy" id="2055836"/>
    <lineage>
        <taxon>Archaea</taxon>
        <taxon>Methanobacteriati</taxon>
        <taxon>Methanobacteriota</taxon>
        <taxon>Stenosarchaea group</taxon>
        <taxon>Halobacteria</taxon>
        <taxon>Halobacteriales</taxon>
        <taxon>Natrialbaceae</taxon>
        <taxon>Natronococcus</taxon>
    </lineage>
</organism>
<keyword evidence="3" id="KW-1185">Reference proteome</keyword>
<protein>
    <submittedName>
        <fullName evidence="2">Heme-binding protein</fullName>
    </submittedName>
</protein>
<dbReference type="Proteomes" id="UP000766904">
    <property type="component" value="Unassembled WGS sequence"/>
</dbReference>
<accession>A0A8J8TQ97</accession>
<dbReference type="Gene3D" id="3.20.80.10">
    <property type="entry name" value="Regulatory factor, effector binding domain"/>
    <property type="match status" value="1"/>
</dbReference>
<dbReference type="OrthoDB" id="141612at2157"/>
<sequence>MRSRTAALISAAGALLTAWIGWGAYVIKTTERVPYDTLDSADDFEIRRYPQTVLVETTAESENDAFWRLYRYITGENEASEEIAMTAPVASSGESIPMTAPVRTTRGDGESVAMTAPVRTDRAAETVSMAFYLPPEYTPESAPMPTDPSVRLVVDPPQTVAARRFSWYATDGRVERNERALLEALGERGLEARGKPVLYQYNDPWTPPFMRRNEVVAPVDY</sequence>
<name>A0A8J8TQ97_9EURY</name>
<dbReference type="SUPFAM" id="SSF55136">
    <property type="entry name" value="Probable bacterial effector-binding domain"/>
    <property type="match status" value="1"/>
</dbReference>
<proteinExistence type="predicted"/>
<dbReference type="PANTHER" id="PTHR11220:SF1">
    <property type="entry name" value="HEME-BINDING PROTEIN 2"/>
    <property type="match status" value="1"/>
</dbReference>
<dbReference type="AlphaFoldDB" id="A0A8J8TQ97"/>